<reference evidence="7 8" key="1">
    <citation type="submission" date="2013-03" db="EMBL/GenBank/DDBJ databases">
        <title>The Genome Sequence of Exophiala aquamarina CBS 119918.</title>
        <authorList>
            <consortium name="The Broad Institute Genomics Platform"/>
            <person name="Cuomo C."/>
            <person name="de Hoog S."/>
            <person name="Gorbushina A."/>
            <person name="Walker B."/>
            <person name="Young S.K."/>
            <person name="Zeng Q."/>
            <person name="Gargeya S."/>
            <person name="Fitzgerald M."/>
            <person name="Haas B."/>
            <person name="Abouelleil A."/>
            <person name="Allen A.W."/>
            <person name="Alvarado L."/>
            <person name="Arachchi H.M."/>
            <person name="Berlin A.M."/>
            <person name="Chapman S.B."/>
            <person name="Gainer-Dewar J."/>
            <person name="Goldberg J."/>
            <person name="Griggs A."/>
            <person name="Gujja S."/>
            <person name="Hansen M."/>
            <person name="Howarth C."/>
            <person name="Imamovic A."/>
            <person name="Ireland A."/>
            <person name="Larimer J."/>
            <person name="McCowan C."/>
            <person name="Murphy C."/>
            <person name="Pearson M."/>
            <person name="Poon T.W."/>
            <person name="Priest M."/>
            <person name="Roberts A."/>
            <person name="Saif S."/>
            <person name="Shea T."/>
            <person name="Sisk P."/>
            <person name="Sykes S."/>
            <person name="Wortman J."/>
            <person name="Nusbaum C."/>
            <person name="Birren B."/>
        </authorList>
    </citation>
    <scope>NUCLEOTIDE SEQUENCE [LARGE SCALE GENOMIC DNA]</scope>
    <source>
        <strain evidence="7 8">CBS 119918</strain>
    </source>
</reference>
<gene>
    <name evidence="7" type="ORF">A1O9_04700</name>
</gene>
<evidence type="ECO:0000256" key="4">
    <source>
        <dbReference type="ARBA" id="ARBA00023136"/>
    </source>
</evidence>
<dbReference type="PANTHER" id="PTHR23502">
    <property type="entry name" value="MAJOR FACILITATOR SUPERFAMILY"/>
    <property type="match status" value="1"/>
</dbReference>
<dbReference type="VEuPathDB" id="FungiDB:A1O9_04700"/>
<name>A0A072PJE8_9EURO</name>
<dbReference type="PANTHER" id="PTHR23502:SF160">
    <property type="entry name" value="MAJOR FACILITATOR SUPERFAMILY (MFS) PROFILE DOMAIN-CONTAINING PROTEIN-RELATED"/>
    <property type="match status" value="1"/>
</dbReference>
<evidence type="ECO:0000256" key="3">
    <source>
        <dbReference type="ARBA" id="ARBA00022989"/>
    </source>
</evidence>
<feature type="transmembrane region" description="Helical" evidence="5">
    <location>
        <begin position="57"/>
        <end position="75"/>
    </location>
</feature>
<feature type="transmembrane region" description="Helical" evidence="5">
    <location>
        <begin position="87"/>
        <end position="105"/>
    </location>
</feature>
<dbReference type="GO" id="GO:0005886">
    <property type="term" value="C:plasma membrane"/>
    <property type="evidence" value="ECO:0007669"/>
    <property type="project" value="TreeGrafter"/>
</dbReference>
<dbReference type="HOGENOM" id="CLU_008455_13_6_1"/>
<feature type="transmembrane region" description="Helical" evidence="5">
    <location>
        <begin position="433"/>
        <end position="453"/>
    </location>
</feature>
<feature type="transmembrane region" description="Helical" evidence="5">
    <location>
        <begin position="338"/>
        <end position="357"/>
    </location>
</feature>
<proteinExistence type="predicted"/>
<feature type="transmembrane region" description="Helical" evidence="5">
    <location>
        <begin position="117"/>
        <end position="135"/>
    </location>
</feature>
<dbReference type="SUPFAM" id="SSF103473">
    <property type="entry name" value="MFS general substrate transporter"/>
    <property type="match status" value="1"/>
</dbReference>
<dbReference type="Pfam" id="PF07690">
    <property type="entry name" value="MFS_1"/>
    <property type="match status" value="1"/>
</dbReference>
<dbReference type="EMBL" id="AMGV01000003">
    <property type="protein sequence ID" value="KEF59852.1"/>
    <property type="molecule type" value="Genomic_DNA"/>
</dbReference>
<dbReference type="InterPro" id="IPR020846">
    <property type="entry name" value="MFS_dom"/>
</dbReference>
<dbReference type="AlphaFoldDB" id="A0A072PJE8"/>
<protein>
    <recommendedName>
        <fullName evidence="6">Major facilitator superfamily (MFS) profile domain-containing protein</fullName>
    </recommendedName>
</protein>
<evidence type="ECO:0000256" key="2">
    <source>
        <dbReference type="ARBA" id="ARBA00022692"/>
    </source>
</evidence>
<dbReference type="RefSeq" id="XP_013262442.1">
    <property type="nucleotide sequence ID" value="XM_013406988.1"/>
</dbReference>
<dbReference type="Proteomes" id="UP000027920">
    <property type="component" value="Unassembled WGS sequence"/>
</dbReference>
<keyword evidence="2 5" id="KW-0812">Transmembrane</keyword>
<dbReference type="Gene3D" id="1.20.1250.20">
    <property type="entry name" value="MFS general substrate transporter like domains"/>
    <property type="match status" value="1"/>
</dbReference>
<dbReference type="OrthoDB" id="2585655at2759"/>
<dbReference type="GO" id="GO:0022857">
    <property type="term" value="F:transmembrane transporter activity"/>
    <property type="evidence" value="ECO:0007669"/>
    <property type="project" value="InterPro"/>
</dbReference>
<organism evidence="7 8">
    <name type="scientific">Exophiala aquamarina CBS 119918</name>
    <dbReference type="NCBI Taxonomy" id="1182545"/>
    <lineage>
        <taxon>Eukaryota</taxon>
        <taxon>Fungi</taxon>
        <taxon>Dikarya</taxon>
        <taxon>Ascomycota</taxon>
        <taxon>Pezizomycotina</taxon>
        <taxon>Eurotiomycetes</taxon>
        <taxon>Chaetothyriomycetidae</taxon>
        <taxon>Chaetothyriales</taxon>
        <taxon>Herpotrichiellaceae</taxon>
        <taxon>Exophiala</taxon>
    </lineage>
</organism>
<evidence type="ECO:0000256" key="1">
    <source>
        <dbReference type="ARBA" id="ARBA00004141"/>
    </source>
</evidence>
<keyword evidence="8" id="KW-1185">Reference proteome</keyword>
<sequence length="465" mass="51412">MLGNMFAAGISPLFGPIIKEFHVPISQVSWLSSYALLTLGLSNLFSIVLYRYIGKRLTILTTLVGFLGCNIWTVYTTSYNSLVATRVVGGLFSGVIESLGPEIIVETFQEKELASAMAVYVGFLAAGSALGPIFAGVIETQTREWRWFFKFLAIIIGFNLLASILMLPETTTRGVAPSYTRHITEDNVDSKQDTTSEKVEFSVLPPVSAEQRPPQSHQFWQVWVEKSFHLRLSDLPPRQESALQYLYRPFFMLQYPSVLITIIIFGLTIGWTVATSIVLSNVFQSPPLLWTARAVGLLNIAPLIGLVVGLPVGGLLADWRAYHTRQRNAGVHVPESRLVVVILGAVISPAGVLIIGLSMQNHTHWLGPAFGWALLAFGLTGSANVLLSYTIDSYPHKAAHTALLVNVVKNVLGFCVSFESMDWFLRDGAAKQFGAMAGALWASYVFVIPLYIYGMKLRERSWTWF</sequence>
<evidence type="ECO:0000313" key="8">
    <source>
        <dbReference type="Proteomes" id="UP000027920"/>
    </source>
</evidence>
<evidence type="ECO:0000313" key="7">
    <source>
        <dbReference type="EMBL" id="KEF59852.1"/>
    </source>
</evidence>
<evidence type="ECO:0000259" key="6">
    <source>
        <dbReference type="PROSITE" id="PS50850"/>
    </source>
</evidence>
<feature type="transmembrane region" description="Helical" evidence="5">
    <location>
        <begin position="369"/>
        <end position="391"/>
    </location>
</feature>
<dbReference type="GeneID" id="25279629"/>
<feature type="transmembrane region" description="Helical" evidence="5">
    <location>
        <begin position="295"/>
        <end position="317"/>
    </location>
</feature>
<dbReference type="PROSITE" id="PS50850">
    <property type="entry name" value="MFS"/>
    <property type="match status" value="1"/>
</dbReference>
<feature type="domain" description="Major facilitator superfamily (MFS) profile" evidence="6">
    <location>
        <begin position="1"/>
        <end position="460"/>
    </location>
</feature>
<accession>A0A072PJE8</accession>
<evidence type="ECO:0000256" key="5">
    <source>
        <dbReference type="SAM" id="Phobius"/>
    </source>
</evidence>
<feature type="transmembrane region" description="Helical" evidence="5">
    <location>
        <begin position="403"/>
        <end position="421"/>
    </location>
</feature>
<comment type="subcellular location">
    <subcellularLocation>
        <location evidence="1">Membrane</location>
        <topology evidence="1">Multi-pass membrane protein</topology>
    </subcellularLocation>
</comment>
<feature type="transmembrane region" description="Helical" evidence="5">
    <location>
        <begin position="258"/>
        <end position="283"/>
    </location>
</feature>
<dbReference type="InterPro" id="IPR011701">
    <property type="entry name" value="MFS"/>
</dbReference>
<keyword evidence="3 5" id="KW-1133">Transmembrane helix</keyword>
<dbReference type="InterPro" id="IPR036259">
    <property type="entry name" value="MFS_trans_sf"/>
</dbReference>
<comment type="caution">
    <text evidence="7">The sequence shown here is derived from an EMBL/GenBank/DDBJ whole genome shotgun (WGS) entry which is preliminary data.</text>
</comment>
<keyword evidence="4 5" id="KW-0472">Membrane</keyword>
<feature type="transmembrane region" description="Helical" evidence="5">
    <location>
        <begin position="31"/>
        <end position="50"/>
    </location>
</feature>
<feature type="transmembrane region" description="Helical" evidence="5">
    <location>
        <begin position="147"/>
        <end position="167"/>
    </location>
</feature>